<dbReference type="OrthoDB" id="8556548at2"/>
<reference evidence="2" key="3">
    <citation type="submission" date="2010-07" db="EMBL/GenBank/DDBJ databases">
        <authorList>
            <person name="Genoscope - CEA"/>
        </authorList>
    </citation>
    <scope>NUCLEOTIDE SEQUENCE</scope>
    <source>
        <strain evidence="2">3As</strain>
    </source>
</reference>
<dbReference type="Proteomes" id="UP000078599">
    <property type="component" value="Unassembled WGS sequence"/>
</dbReference>
<dbReference type="InterPro" id="IPR008984">
    <property type="entry name" value="SMAD_FHA_dom_sf"/>
</dbReference>
<dbReference type="Gene3D" id="2.60.200.20">
    <property type="match status" value="1"/>
</dbReference>
<dbReference type="Proteomes" id="UP000002372">
    <property type="component" value="Chromosome"/>
</dbReference>
<dbReference type="InterPro" id="IPR000253">
    <property type="entry name" value="FHA_dom"/>
</dbReference>
<reference evidence="3 5" key="4">
    <citation type="submission" date="2015-03" db="EMBL/GenBank/DDBJ databases">
        <authorList>
            <person name="Regsiter A."/>
            <person name="william w."/>
        </authorList>
    </citation>
    <scope>NUCLEOTIDE SEQUENCE [LARGE SCALE GENOMIC DNA]</scope>
    <source>
        <strain evidence="3 5">CB1</strain>
    </source>
</reference>
<dbReference type="InterPro" id="IPR050923">
    <property type="entry name" value="Cell_Proc_Reg/RNA_Proc"/>
</dbReference>
<reference key="1">
    <citation type="submission" date="2009-07" db="EMBL/GenBank/DDBJ databases">
        <authorList>
            <person name="Genoscope - CEA"/>
        </authorList>
    </citation>
    <scope>NUCLEOTIDE SEQUENCE</scope>
    <source>
        <strain>3As</strain>
    </source>
</reference>
<dbReference type="KEGG" id="thi:THI_2377"/>
<keyword evidence="5" id="KW-1185">Reference proteome</keyword>
<dbReference type="SUPFAM" id="SSF49879">
    <property type="entry name" value="SMAD/FHA domain"/>
    <property type="match status" value="1"/>
</dbReference>
<evidence type="ECO:0000313" key="5">
    <source>
        <dbReference type="Proteomes" id="UP000078599"/>
    </source>
</evidence>
<dbReference type="PANTHER" id="PTHR23308">
    <property type="entry name" value="NUCLEAR INHIBITOR OF PROTEIN PHOSPHATASE-1"/>
    <property type="match status" value="1"/>
</dbReference>
<dbReference type="PROSITE" id="PS50006">
    <property type="entry name" value="FHA_DOMAIN"/>
    <property type="match status" value="1"/>
</dbReference>
<accession>D6CUP2</accession>
<evidence type="ECO:0000313" key="3">
    <source>
        <dbReference type="EMBL" id="CQR39140.1"/>
    </source>
</evidence>
<dbReference type="AlphaFoldDB" id="D6CUP2"/>
<evidence type="ECO:0000259" key="1">
    <source>
        <dbReference type="PROSITE" id="PS50006"/>
    </source>
</evidence>
<dbReference type="EMBL" id="CTRI01000030">
    <property type="protein sequence ID" value="CQR39140.1"/>
    <property type="molecule type" value="Genomic_DNA"/>
</dbReference>
<dbReference type="HOGENOM" id="CLU_1937181_0_0_4"/>
<evidence type="ECO:0000313" key="2">
    <source>
        <dbReference type="EMBL" id="CAZ89011.1"/>
    </source>
</evidence>
<dbReference type="SMART" id="SM00240">
    <property type="entry name" value="FHA"/>
    <property type="match status" value="1"/>
</dbReference>
<protein>
    <recommendedName>
        <fullName evidence="1">FHA domain-containing protein</fullName>
    </recommendedName>
</protein>
<dbReference type="eggNOG" id="COG1716">
    <property type="taxonomic scope" value="Bacteria"/>
</dbReference>
<gene>
    <name evidence="2" type="ordered locus">THI_2377</name>
    <name evidence="3" type="ORF">THICB1_80153</name>
</gene>
<name>D6CUP2_THIA3</name>
<sequence>MSKILIFLPDAVSHAIALRQPRLHIGRHRHNTIALPDPHVSGVHAVLQQTDGDWWIEDLGSTNGTWLNGKRINASILLPQDTLRIGGCTLRLLPSARENPDKPSRKTNDQFHEALTVPADFGPTDLMRSI</sequence>
<feature type="domain" description="FHA" evidence="1">
    <location>
        <begin position="23"/>
        <end position="72"/>
    </location>
</feature>
<dbReference type="CDD" id="cd00060">
    <property type="entry name" value="FHA"/>
    <property type="match status" value="1"/>
</dbReference>
<dbReference type="Pfam" id="PF00498">
    <property type="entry name" value="FHA"/>
    <property type="match status" value="1"/>
</dbReference>
<proteinExistence type="predicted"/>
<dbReference type="EMBL" id="FP475956">
    <property type="protein sequence ID" value="CAZ89011.1"/>
    <property type="molecule type" value="Genomic_DNA"/>
</dbReference>
<reference evidence="4" key="2">
    <citation type="journal article" date="2010" name="PLoS Genet.">
        <title>Structure, function, and evolution of the Thiomonas spp. genome.</title>
        <authorList>
            <person name="Arsene-Ploetze F."/>
            <person name="Koechler S."/>
            <person name="Marchal M."/>
            <person name="Coppee J.Y."/>
            <person name="Chandler M."/>
            <person name="Bonnefoy V."/>
            <person name="Brochier-Armanet C."/>
            <person name="Barakat M."/>
            <person name="Barbe V."/>
            <person name="Battaglia-Brunet F."/>
            <person name="Bruneel O."/>
            <person name="Bryan C.G."/>
            <person name="Cleiss-Arnold J."/>
            <person name="Cruveiller S."/>
            <person name="Erhardt M."/>
            <person name="Heinrich-Salmeron A."/>
            <person name="Hommais F."/>
            <person name="Joulian C."/>
            <person name="Krin E."/>
            <person name="Lieutaud A."/>
            <person name="Lievremont D."/>
            <person name="Michel C."/>
            <person name="Muller D."/>
            <person name="Ortet P."/>
            <person name="Proux C."/>
            <person name="Siguier P."/>
            <person name="Roche D."/>
            <person name="Rouy Z."/>
            <person name="Salvignol G."/>
            <person name="Slyemi D."/>
            <person name="Talla E."/>
            <person name="Weiss S."/>
            <person name="Weissenbach J."/>
            <person name="Medigue C."/>
            <person name="Bertin P.N."/>
        </authorList>
    </citation>
    <scope>NUCLEOTIDE SEQUENCE [LARGE SCALE GENOMIC DNA]</scope>
    <source>
        <strain evidence="4">DSM 22701 / CIP 110005 / 3As</strain>
    </source>
</reference>
<evidence type="ECO:0000313" key="4">
    <source>
        <dbReference type="Proteomes" id="UP000002372"/>
    </source>
</evidence>
<organism evidence="2 4">
    <name type="scientific">Thiomonas arsenitoxydans (strain DSM 22701 / CIP 110005 / 3As)</name>
    <dbReference type="NCBI Taxonomy" id="426114"/>
    <lineage>
        <taxon>Bacteria</taxon>
        <taxon>Pseudomonadati</taxon>
        <taxon>Pseudomonadota</taxon>
        <taxon>Betaproteobacteria</taxon>
        <taxon>Burkholderiales</taxon>
        <taxon>Thiomonas</taxon>
    </lineage>
</organism>
<dbReference type="RefSeq" id="WP_013106304.1">
    <property type="nucleotide sequence ID" value="NC_014145.1"/>
</dbReference>